<dbReference type="GO" id="GO:0006355">
    <property type="term" value="P:regulation of DNA-templated transcription"/>
    <property type="evidence" value="ECO:0007669"/>
    <property type="project" value="TreeGrafter"/>
</dbReference>
<comment type="function">
    <text evidence="11">Component of an histone acetyltransferase complex.</text>
</comment>
<feature type="binding site" evidence="9">
    <location>
        <position position="687"/>
    </location>
    <ligand>
        <name>Zn(2+)</name>
        <dbReference type="ChEBI" id="CHEBI:29105"/>
        <label>1</label>
    </ligand>
</feature>
<dbReference type="InterPro" id="IPR019786">
    <property type="entry name" value="Zinc_finger_PHD-type_CS"/>
</dbReference>
<feature type="compositionally biased region" description="Polar residues" evidence="12">
    <location>
        <begin position="654"/>
        <end position="663"/>
    </location>
</feature>
<dbReference type="PANTHER" id="PTHR10333">
    <property type="entry name" value="INHIBITOR OF GROWTH PROTEIN"/>
    <property type="match status" value="1"/>
</dbReference>
<dbReference type="InterPro" id="IPR011011">
    <property type="entry name" value="Znf_FYVE_PHD"/>
</dbReference>
<evidence type="ECO:0000313" key="15">
    <source>
        <dbReference type="Proteomes" id="UP000027920"/>
    </source>
</evidence>
<evidence type="ECO:0000256" key="2">
    <source>
        <dbReference type="ARBA" id="ARBA00010210"/>
    </source>
</evidence>
<evidence type="ECO:0000256" key="5">
    <source>
        <dbReference type="ARBA" id="ARBA00022833"/>
    </source>
</evidence>
<feature type="compositionally biased region" description="Low complexity" evidence="12">
    <location>
        <begin position="344"/>
        <end position="356"/>
    </location>
</feature>
<comment type="subunit">
    <text evidence="11">Component of an histone acetyltransferase complex. Interacts with H3K4me3 and to a lesser extent with H3K4me2.</text>
</comment>
<feature type="binding site" evidence="9">
    <location>
        <position position="685"/>
    </location>
    <ligand>
        <name>Zn(2+)</name>
        <dbReference type="ChEBI" id="CHEBI:29105"/>
        <label>1</label>
    </ligand>
</feature>
<feature type="region of interest" description="Disordered" evidence="12">
    <location>
        <begin position="1"/>
        <end position="22"/>
    </location>
</feature>
<keyword evidence="6 11" id="KW-0156">Chromatin regulator</keyword>
<sequence length="749" mass="80213">MTTILGTSNSRGGPVRQTRSNPTRQIKGLGSAVRNNSLVSNNGLPLAASATSTSVNPLTNANEPPGLYPAISHFADAIAALPRDFRRHTSLLKEVDAKAWAPEENLQQILDECLADTTATSEKFLAAAHSFSGSAIADDAVFVSDANSVASVSVNNASLASARSTDPVTLHRRRQFHALRQNLMAIMVTMDEKNHVINNANEDVSRSIRRMEKLWPHISEEISEEARLGSLKHWAYTETNPIKKPPVPTTRREAAASLASLHESETAHRSESRREAMLARKQRAAQHADSDFDESRHAKKGPTNGKKKGTDTPVDAAGVGITGAGTGKRKRQEKSAIGGVIMERSISSAMAAGARAMSRENSQQENAKKRKASGAVTSVARKRINASTQDSPKLASSPLAGSTGKEAYKRSPALSSVRPATNRGRQNSTQTLDTTRGRPSSSTSHRNGNANAVAASIPDVNNAATTTAKGPSDTKTIVKETKKEKSDRVVEDEPKVVKSTNGDHPRQGPLLIDISAAKQESNTSKGEADPVEDNIVKKVASPRVPPALLTSETALRGERTGRGRVSKTSTPIVGTFSEAEAGEPTSASSNQHTGWASKQKRPARPRVKDHGLHDSLSPKGLPMKRSHKSSGSVSTIIAQINTTAQRQKDEPDANKSSTPSETGLGNRGDEDEDNDAADEDEERYCYCQGVSYGEMVACDKPDCPRQWFHLDCIGLKSVPKSAKWYCEECKEALAKKGKMGSNGGNGTAK</sequence>
<feature type="compositionally biased region" description="Basic and acidic residues" evidence="12">
    <location>
        <begin position="286"/>
        <end position="296"/>
    </location>
</feature>
<feature type="binding site" evidence="9">
    <location>
        <position position="712"/>
    </location>
    <ligand>
        <name>Zn(2+)</name>
        <dbReference type="ChEBI" id="CHEBI:29105"/>
        <label>1</label>
    </ligand>
</feature>
<feature type="compositionally biased region" description="Polar residues" evidence="12">
    <location>
        <begin position="629"/>
        <end position="645"/>
    </location>
</feature>
<dbReference type="Proteomes" id="UP000027920">
    <property type="component" value="Unassembled WGS sequence"/>
</dbReference>
<feature type="binding site" evidence="9">
    <location>
        <position position="726"/>
    </location>
    <ligand>
        <name>Zn(2+)</name>
        <dbReference type="ChEBI" id="CHEBI:29105"/>
        <label>2</label>
    </ligand>
</feature>
<evidence type="ECO:0000313" key="14">
    <source>
        <dbReference type="EMBL" id="KEF57734.1"/>
    </source>
</evidence>
<evidence type="ECO:0000256" key="11">
    <source>
        <dbReference type="RuleBase" id="RU361213"/>
    </source>
</evidence>
<accession>A0A072PCC2</accession>
<dbReference type="InterPro" id="IPR028651">
    <property type="entry name" value="ING_fam"/>
</dbReference>
<dbReference type="Gene3D" id="3.30.40.10">
    <property type="entry name" value="Zinc/RING finger domain, C3HC4 (zinc finger)"/>
    <property type="match status" value="1"/>
</dbReference>
<keyword evidence="3 9" id="KW-0479">Metal-binding</keyword>
<dbReference type="Gene3D" id="6.10.140.1740">
    <property type="match status" value="1"/>
</dbReference>
<gene>
    <name evidence="14" type="ORF">A1O9_05654</name>
</gene>
<evidence type="ECO:0000256" key="1">
    <source>
        <dbReference type="ARBA" id="ARBA00004123"/>
    </source>
</evidence>
<dbReference type="PROSITE" id="PS50016">
    <property type="entry name" value="ZF_PHD_2"/>
    <property type="match status" value="1"/>
</dbReference>
<feature type="site" description="Histone H3K4me3 binding" evidence="8">
    <location>
        <position position="707"/>
    </location>
</feature>
<feature type="compositionally biased region" description="Basic and acidic residues" evidence="12">
    <location>
        <begin position="262"/>
        <end position="278"/>
    </location>
</feature>
<dbReference type="InterPro" id="IPR013083">
    <property type="entry name" value="Znf_RING/FYVE/PHD"/>
</dbReference>
<dbReference type="AlphaFoldDB" id="A0A072PCC2"/>
<feature type="binding site" evidence="9">
    <location>
        <position position="729"/>
    </location>
    <ligand>
        <name>Zn(2+)</name>
        <dbReference type="ChEBI" id="CHEBI:29105"/>
        <label>2</label>
    </ligand>
</feature>
<dbReference type="PROSITE" id="PS01359">
    <property type="entry name" value="ZF_PHD_1"/>
    <property type="match status" value="1"/>
</dbReference>
<keyword evidence="15" id="KW-1185">Reference proteome</keyword>
<dbReference type="SMART" id="SM00249">
    <property type="entry name" value="PHD"/>
    <property type="match status" value="1"/>
</dbReference>
<evidence type="ECO:0000256" key="7">
    <source>
        <dbReference type="ARBA" id="ARBA00023242"/>
    </source>
</evidence>
<dbReference type="VEuPathDB" id="FungiDB:A1O9_05654"/>
<dbReference type="Pfam" id="PF12998">
    <property type="entry name" value="ING"/>
    <property type="match status" value="2"/>
</dbReference>
<feature type="binding site" evidence="9">
    <location>
        <position position="698"/>
    </location>
    <ligand>
        <name>Zn(2+)</name>
        <dbReference type="ChEBI" id="CHEBI:29105"/>
        <label>2</label>
    </ligand>
</feature>
<dbReference type="InterPro" id="IPR024610">
    <property type="entry name" value="ING_N_histone-binding"/>
</dbReference>
<feature type="site" description="Histone H3K4me3 binding" evidence="8">
    <location>
        <position position="699"/>
    </location>
</feature>
<dbReference type="RefSeq" id="XP_013260324.1">
    <property type="nucleotide sequence ID" value="XM_013404870.1"/>
</dbReference>
<dbReference type="STRING" id="1182545.A0A072PCC2"/>
<dbReference type="InterPro" id="IPR019787">
    <property type="entry name" value="Znf_PHD-finger"/>
</dbReference>
<evidence type="ECO:0000256" key="3">
    <source>
        <dbReference type="ARBA" id="ARBA00022723"/>
    </source>
</evidence>
<dbReference type="EMBL" id="AMGV01000004">
    <property type="protein sequence ID" value="KEF57734.1"/>
    <property type="molecule type" value="Genomic_DNA"/>
</dbReference>
<evidence type="ECO:0000256" key="4">
    <source>
        <dbReference type="ARBA" id="ARBA00022771"/>
    </source>
</evidence>
<comment type="subcellular location">
    <subcellularLocation>
        <location evidence="1 11">Nucleus</location>
    </subcellularLocation>
</comment>
<name>A0A072PCC2_9EURO</name>
<dbReference type="InterPro" id="IPR001965">
    <property type="entry name" value="Znf_PHD"/>
</dbReference>
<comment type="caution">
    <text evidence="14">The sequence shown here is derived from an EMBL/GenBank/DDBJ whole genome shotgun (WGS) entry which is preliminary data.</text>
</comment>
<dbReference type="GO" id="GO:0008270">
    <property type="term" value="F:zinc ion binding"/>
    <property type="evidence" value="ECO:0007669"/>
    <property type="project" value="UniProtKB-KW"/>
</dbReference>
<dbReference type="GO" id="GO:0070210">
    <property type="term" value="C:Rpd3L-Expanded complex"/>
    <property type="evidence" value="ECO:0007669"/>
    <property type="project" value="TreeGrafter"/>
</dbReference>
<comment type="domain">
    <text evidence="11">The PHD-type zinc finger mediates the binding to H3K4me3.</text>
</comment>
<dbReference type="SUPFAM" id="SSF57903">
    <property type="entry name" value="FYVE/PHD zinc finger"/>
    <property type="match status" value="1"/>
</dbReference>
<evidence type="ECO:0000256" key="8">
    <source>
        <dbReference type="PIRSR" id="PIRSR628651-50"/>
    </source>
</evidence>
<evidence type="ECO:0000256" key="9">
    <source>
        <dbReference type="PIRSR" id="PIRSR628651-51"/>
    </source>
</evidence>
<feature type="compositionally biased region" description="Acidic residues" evidence="12">
    <location>
        <begin position="669"/>
        <end position="680"/>
    </location>
</feature>
<dbReference type="GeneID" id="25280577"/>
<dbReference type="HOGENOM" id="CLU_006204_0_1_1"/>
<evidence type="ECO:0000256" key="10">
    <source>
        <dbReference type="PROSITE-ProRule" id="PRU00146"/>
    </source>
</evidence>
<evidence type="ECO:0000259" key="13">
    <source>
        <dbReference type="PROSITE" id="PS50016"/>
    </source>
</evidence>
<proteinExistence type="inferred from homology"/>
<feature type="region of interest" description="Disordered" evidence="12">
    <location>
        <begin position="239"/>
        <end position="680"/>
    </location>
</feature>
<feature type="compositionally biased region" description="Basic and acidic residues" evidence="12">
    <location>
        <begin position="476"/>
        <end position="506"/>
    </location>
</feature>
<feature type="site" description="Histone H3K4me3 binding" evidence="8">
    <location>
        <position position="684"/>
    </location>
</feature>
<comment type="similarity">
    <text evidence="2 11">Belongs to the ING family.</text>
</comment>
<dbReference type="SMART" id="SM01408">
    <property type="entry name" value="ING"/>
    <property type="match status" value="1"/>
</dbReference>
<feature type="compositionally biased region" description="Polar residues" evidence="12">
    <location>
        <begin position="585"/>
        <end position="596"/>
    </location>
</feature>
<evidence type="ECO:0000256" key="6">
    <source>
        <dbReference type="ARBA" id="ARBA00022853"/>
    </source>
</evidence>
<feature type="site" description="Histone H3K4me3 binding" evidence="8">
    <location>
        <position position="695"/>
    </location>
</feature>
<reference evidence="14 15" key="1">
    <citation type="submission" date="2013-03" db="EMBL/GenBank/DDBJ databases">
        <title>The Genome Sequence of Exophiala aquamarina CBS 119918.</title>
        <authorList>
            <consortium name="The Broad Institute Genomics Platform"/>
            <person name="Cuomo C."/>
            <person name="de Hoog S."/>
            <person name="Gorbushina A."/>
            <person name="Walker B."/>
            <person name="Young S.K."/>
            <person name="Zeng Q."/>
            <person name="Gargeya S."/>
            <person name="Fitzgerald M."/>
            <person name="Haas B."/>
            <person name="Abouelleil A."/>
            <person name="Allen A.W."/>
            <person name="Alvarado L."/>
            <person name="Arachchi H.M."/>
            <person name="Berlin A.M."/>
            <person name="Chapman S.B."/>
            <person name="Gainer-Dewar J."/>
            <person name="Goldberg J."/>
            <person name="Griggs A."/>
            <person name="Gujja S."/>
            <person name="Hansen M."/>
            <person name="Howarth C."/>
            <person name="Imamovic A."/>
            <person name="Ireland A."/>
            <person name="Larimer J."/>
            <person name="McCowan C."/>
            <person name="Murphy C."/>
            <person name="Pearson M."/>
            <person name="Poon T.W."/>
            <person name="Priest M."/>
            <person name="Roberts A."/>
            <person name="Saif S."/>
            <person name="Shea T."/>
            <person name="Sisk P."/>
            <person name="Sykes S."/>
            <person name="Wortman J."/>
            <person name="Nusbaum C."/>
            <person name="Birren B."/>
        </authorList>
    </citation>
    <scope>NUCLEOTIDE SEQUENCE [LARGE SCALE GENOMIC DNA]</scope>
    <source>
        <strain evidence="14 15">CBS 119918</strain>
    </source>
</reference>
<keyword evidence="7 11" id="KW-0539">Nucleus</keyword>
<keyword evidence="5 9" id="KW-0862">Zinc</keyword>
<organism evidence="14 15">
    <name type="scientific">Exophiala aquamarina CBS 119918</name>
    <dbReference type="NCBI Taxonomy" id="1182545"/>
    <lineage>
        <taxon>Eukaryota</taxon>
        <taxon>Fungi</taxon>
        <taxon>Dikarya</taxon>
        <taxon>Ascomycota</taxon>
        <taxon>Pezizomycotina</taxon>
        <taxon>Eurotiomycetes</taxon>
        <taxon>Chaetothyriomycetidae</taxon>
        <taxon>Chaetothyriales</taxon>
        <taxon>Herpotrichiellaceae</taxon>
        <taxon>Exophiala</taxon>
    </lineage>
</organism>
<feature type="domain" description="PHD-type" evidence="13">
    <location>
        <begin position="682"/>
        <end position="732"/>
    </location>
</feature>
<protein>
    <recommendedName>
        <fullName evidence="11">Chromatin modification-related protein</fullName>
    </recommendedName>
</protein>
<keyword evidence="4 10" id="KW-0863">Zinc-finger</keyword>
<dbReference type="PANTHER" id="PTHR10333:SF42">
    <property type="entry name" value="INHIBITOR OF GROWTH PROTEIN 5"/>
    <property type="match status" value="1"/>
</dbReference>
<evidence type="ECO:0000256" key="12">
    <source>
        <dbReference type="SAM" id="MobiDB-lite"/>
    </source>
</evidence>
<feature type="binding site" evidence="9">
    <location>
        <position position="709"/>
    </location>
    <ligand>
        <name>Zn(2+)</name>
        <dbReference type="ChEBI" id="CHEBI:29105"/>
        <label>1</label>
    </ligand>
</feature>
<dbReference type="OrthoDB" id="4173905at2759"/>
<dbReference type="GO" id="GO:0006325">
    <property type="term" value="P:chromatin organization"/>
    <property type="evidence" value="ECO:0007669"/>
    <property type="project" value="UniProtKB-KW"/>
</dbReference>
<feature type="binding site" evidence="9">
    <location>
        <position position="703"/>
    </location>
    <ligand>
        <name>Zn(2+)</name>
        <dbReference type="ChEBI" id="CHEBI:29105"/>
        <label>2</label>
    </ligand>
</feature>
<feature type="compositionally biased region" description="Polar residues" evidence="12">
    <location>
        <begin position="423"/>
        <end position="450"/>
    </location>
</feature>
<dbReference type="CDD" id="cd15505">
    <property type="entry name" value="PHD_ING"/>
    <property type="match status" value="1"/>
</dbReference>
<dbReference type="GO" id="GO:0033698">
    <property type="term" value="C:Rpd3L complex"/>
    <property type="evidence" value="ECO:0007669"/>
    <property type="project" value="TreeGrafter"/>
</dbReference>